<dbReference type="EMBL" id="BMVX01000008">
    <property type="protein sequence ID" value="GGZ64209.1"/>
    <property type="molecule type" value="Genomic_DNA"/>
</dbReference>
<evidence type="ECO:0000313" key="3">
    <source>
        <dbReference type="Proteomes" id="UP000634660"/>
    </source>
</evidence>
<sequence length="170" mass="17274">MPGTGPGVPDGFGAVPGSERVTGRGMRGPGTAPWGRPGATLPGSATAPHPGATMTQSPACPTGSDAFLAVCGHTHLFPGARCRLRGLPDPHAFARAPRPVELELRFSDDVVAEARLRTEDRTGAVLAVPAYTTGAGTSIGSRTWLVREFARTGDEVELTIGGHAGGGSAP</sequence>
<dbReference type="Proteomes" id="UP000634660">
    <property type="component" value="Unassembled WGS sequence"/>
</dbReference>
<reference evidence="2" key="2">
    <citation type="submission" date="2020-09" db="EMBL/GenBank/DDBJ databases">
        <authorList>
            <person name="Sun Q."/>
            <person name="Ohkuma M."/>
        </authorList>
    </citation>
    <scope>NUCLEOTIDE SEQUENCE</scope>
    <source>
        <strain evidence="2">JCM 4834</strain>
    </source>
</reference>
<organism evidence="2 3">
    <name type="scientific">Streptomyces subrutilus</name>
    <dbReference type="NCBI Taxonomy" id="36818"/>
    <lineage>
        <taxon>Bacteria</taxon>
        <taxon>Bacillati</taxon>
        <taxon>Actinomycetota</taxon>
        <taxon>Actinomycetes</taxon>
        <taxon>Kitasatosporales</taxon>
        <taxon>Streptomycetaceae</taxon>
        <taxon>Streptomyces</taxon>
    </lineage>
</organism>
<protein>
    <submittedName>
        <fullName evidence="2">Uncharacterized protein</fullName>
    </submittedName>
</protein>
<reference evidence="2" key="1">
    <citation type="journal article" date="2014" name="Int. J. Syst. Evol. Microbiol.">
        <title>Complete genome sequence of Corynebacterium casei LMG S-19264T (=DSM 44701T), isolated from a smear-ripened cheese.</title>
        <authorList>
            <consortium name="US DOE Joint Genome Institute (JGI-PGF)"/>
            <person name="Walter F."/>
            <person name="Albersmeier A."/>
            <person name="Kalinowski J."/>
            <person name="Ruckert C."/>
        </authorList>
    </citation>
    <scope>NUCLEOTIDE SEQUENCE</scope>
    <source>
        <strain evidence="2">JCM 4834</strain>
    </source>
</reference>
<evidence type="ECO:0000313" key="2">
    <source>
        <dbReference type="EMBL" id="GGZ64209.1"/>
    </source>
</evidence>
<proteinExistence type="predicted"/>
<comment type="caution">
    <text evidence="2">The sequence shown here is derived from an EMBL/GenBank/DDBJ whole genome shotgun (WGS) entry which is preliminary data.</text>
</comment>
<feature type="compositionally biased region" description="Gly residues" evidence="1">
    <location>
        <begin position="1"/>
        <end position="10"/>
    </location>
</feature>
<dbReference type="AlphaFoldDB" id="A0A918QSL6"/>
<feature type="region of interest" description="Disordered" evidence="1">
    <location>
        <begin position="1"/>
        <end position="58"/>
    </location>
</feature>
<gene>
    <name evidence="2" type="ORF">GCM10010371_24650</name>
</gene>
<accession>A0A918QSL6</accession>
<name>A0A918QSL6_9ACTN</name>
<evidence type="ECO:0000256" key="1">
    <source>
        <dbReference type="SAM" id="MobiDB-lite"/>
    </source>
</evidence>